<protein>
    <submittedName>
        <fullName evidence="1">Uncharacterized protein</fullName>
    </submittedName>
</protein>
<evidence type="ECO:0000313" key="2">
    <source>
        <dbReference type="Proteomes" id="UP000197138"/>
    </source>
</evidence>
<accession>A0A218WUU4</accession>
<comment type="caution">
    <text evidence="1">The sequence shown here is derived from an EMBL/GenBank/DDBJ whole genome shotgun (WGS) entry which is preliminary data.</text>
</comment>
<organism evidence="1 2">
    <name type="scientific">Punica granatum</name>
    <name type="common">Pomegranate</name>
    <dbReference type="NCBI Taxonomy" id="22663"/>
    <lineage>
        <taxon>Eukaryota</taxon>
        <taxon>Viridiplantae</taxon>
        <taxon>Streptophyta</taxon>
        <taxon>Embryophyta</taxon>
        <taxon>Tracheophyta</taxon>
        <taxon>Spermatophyta</taxon>
        <taxon>Magnoliopsida</taxon>
        <taxon>eudicotyledons</taxon>
        <taxon>Gunneridae</taxon>
        <taxon>Pentapetalae</taxon>
        <taxon>rosids</taxon>
        <taxon>malvids</taxon>
        <taxon>Myrtales</taxon>
        <taxon>Lythraceae</taxon>
        <taxon>Punica</taxon>
    </lineage>
</organism>
<dbReference type="AlphaFoldDB" id="A0A218WUU4"/>
<dbReference type="EMBL" id="MTKT01003224">
    <property type="protein sequence ID" value="OWM76120.1"/>
    <property type="molecule type" value="Genomic_DNA"/>
</dbReference>
<proteinExistence type="predicted"/>
<gene>
    <name evidence="1" type="ORF">CDL15_Pgr009766</name>
</gene>
<evidence type="ECO:0000313" key="1">
    <source>
        <dbReference type="EMBL" id="OWM76120.1"/>
    </source>
</evidence>
<name>A0A218WUU4_PUNGR</name>
<sequence length="80" mass="8547">MGLSNFPSAGDGLLPAVVVSTVFWVELLEGLLRSLLHVAPVSMQLEGACQSPLRPVQGPLRRRLIVGVGFFSISDKDAMV</sequence>
<dbReference type="Proteomes" id="UP000197138">
    <property type="component" value="Unassembled WGS sequence"/>
</dbReference>
<reference evidence="2" key="1">
    <citation type="journal article" date="2017" name="Plant J.">
        <title>The pomegranate (Punica granatum L.) genome and the genomics of punicalagin biosynthesis.</title>
        <authorList>
            <person name="Qin G."/>
            <person name="Xu C."/>
            <person name="Ming R."/>
            <person name="Tang H."/>
            <person name="Guyot R."/>
            <person name="Kramer E.M."/>
            <person name="Hu Y."/>
            <person name="Yi X."/>
            <person name="Qi Y."/>
            <person name="Xu X."/>
            <person name="Gao Z."/>
            <person name="Pan H."/>
            <person name="Jian J."/>
            <person name="Tian Y."/>
            <person name="Yue Z."/>
            <person name="Xu Y."/>
        </authorList>
    </citation>
    <scope>NUCLEOTIDE SEQUENCE [LARGE SCALE GENOMIC DNA]</scope>
    <source>
        <strain evidence="2">cv. Dabenzi</strain>
    </source>
</reference>